<keyword evidence="3" id="KW-0965">Cell junction</keyword>
<evidence type="ECO:0000313" key="6">
    <source>
        <dbReference type="Ensembl" id="ENSNNAP00000001885.1"/>
    </source>
</evidence>
<evidence type="ECO:0000313" key="7">
    <source>
        <dbReference type="Proteomes" id="UP000694559"/>
    </source>
</evidence>
<keyword evidence="4" id="KW-0175">Coiled coil</keyword>
<accession>A0A8C6V6Q5</accession>
<evidence type="ECO:0000256" key="1">
    <source>
        <dbReference type="ARBA" id="ARBA00004536"/>
    </source>
</evidence>
<feature type="region of interest" description="Disordered" evidence="5">
    <location>
        <begin position="121"/>
        <end position="170"/>
    </location>
</feature>
<dbReference type="PANTHER" id="PTHR13546:SF12">
    <property type="entry name" value="COILED-COIL DOMAIN-CONTAINING PROTEIN 85B"/>
    <property type="match status" value="1"/>
</dbReference>
<name>A0A8C6V6Q5_NAJNA</name>
<evidence type="ECO:0000256" key="2">
    <source>
        <dbReference type="ARBA" id="ARBA00009052"/>
    </source>
</evidence>
<comment type="subcellular location">
    <subcellularLocation>
        <location evidence="1">Cell junction</location>
        <location evidence="1">Adherens junction</location>
    </subcellularLocation>
</comment>
<keyword evidence="7" id="KW-1185">Reference proteome</keyword>
<evidence type="ECO:0000256" key="5">
    <source>
        <dbReference type="SAM" id="MobiDB-lite"/>
    </source>
</evidence>
<protein>
    <submittedName>
        <fullName evidence="6">Uncharacterized protein</fullName>
    </submittedName>
</protein>
<evidence type="ECO:0000256" key="4">
    <source>
        <dbReference type="ARBA" id="ARBA00023054"/>
    </source>
</evidence>
<reference evidence="6" key="1">
    <citation type="submission" date="2025-08" db="UniProtKB">
        <authorList>
            <consortium name="Ensembl"/>
        </authorList>
    </citation>
    <scope>IDENTIFICATION</scope>
</reference>
<dbReference type="Proteomes" id="UP000694559">
    <property type="component" value="Unplaced"/>
</dbReference>
<evidence type="ECO:0000256" key="3">
    <source>
        <dbReference type="ARBA" id="ARBA00022949"/>
    </source>
</evidence>
<organism evidence="6 7">
    <name type="scientific">Naja naja</name>
    <name type="common">Indian cobra</name>
    <dbReference type="NCBI Taxonomy" id="35670"/>
    <lineage>
        <taxon>Eukaryota</taxon>
        <taxon>Metazoa</taxon>
        <taxon>Chordata</taxon>
        <taxon>Craniata</taxon>
        <taxon>Vertebrata</taxon>
        <taxon>Euteleostomi</taxon>
        <taxon>Lepidosauria</taxon>
        <taxon>Squamata</taxon>
        <taxon>Bifurcata</taxon>
        <taxon>Unidentata</taxon>
        <taxon>Episquamata</taxon>
        <taxon>Toxicofera</taxon>
        <taxon>Serpentes</taxon>
        <taxon>Colubroidea</taxon>
        <taxon>Elapidae</taxon>
        <taxon>Elapinae</taxon>
        <taxon>Naja</taxon>
    </lineage>
</organism>
<dbReference type="Pfam" id="PF10226">
    <property type="entry name" value="CCDC85"/>
    <property type="match status" value="1"/>
</dbReference>
<dbReference type="InterPro" id="IPR019359">
    <property type="entry name" value="CCDC85"/>
</dbReference>
<dbReference type="GeneTree" id="ENSGT00940000162317"/>
<sequence>PVAEGEGGPAADLAGCSKEEMVRRLCREEAEKLAVLVQHGRLIQGMDRHLKAVNGRLQAANRKLRSLCCFLAEEQLKAKRLARHWQIVRHHAAQVLRYEVAGCLRKLAGLEGLLPPLNPLYHSGAPGSPGSPRESGRAPSATSGGPEDQGAAPSGDSAMGRRRTVPEPPW</sequence>
<dbReference type="Ensembl" id="ENSNNAT00000001984.1">
    <property type="protein sequence ID" value="ENSNNAP00000001885.1"/>
    <property type="gene ID" value="ENSNNAG00000001305.1"/>
</dbReference>
<dbReference type="PANTHER" id="PTHR13546">
    <property type="entry name" value="RE60986P"/>
    <property type="match status" value="1"/>
</dbReference>
<dbReference type="GO" id="GO:0005634">
    <property type="term" value="C:nucleus"/>
    <property type="evidence" value="ECO:0007669"/>
    <property type="project" value="TreeGrafter"/>
</dbReference>
<comment type="similarity">
    <text evidence="2">Belongs to the CCDC85 family.</text>
</comment>
<dbReference type="AlphaFoldDB" id="A0A8C6V6Q5"/>
<dbReference type="GO" id="GO:0045892">
    <property type="term" value="P:negative regulation of DNA-templated transcription"/>
    <property type="evidence" value="ECO:0007669"/>
    <property type="project" value="TreeGrafter"/>
</dbReference>
<proteinExistence type="inferred from homology"/>
<dbReference type="GO" id="GO:0005912">
    <property type="term" value="C:adherens junction"/>
    <property type="evidence" value="ECO:0007669"/>
    <property type="project" value="UniProtKB-SubCell"/>
</dbReference>
<reference evidence="6" key="2">
    <citation type="submission" date="2025-09" db="UniProtKB">
        <authorList>
            <consortium name="Ensembl"/>
        </authorList>
    </citation>
    <scope>IDENTIFICATION</scope>
</reference>